<dbReference type="RefSeq" id="WP_183189727.1">
    <property type="nucleotide sequence ID" value="NZ_JACICD010000003.1"/>
</dbReference>
<protein>
    <submittedName>
        <fullName evidence="1">Uncharacterized protein</fullName>
    </submittedName>
</protein>
<dbReference type="Proteomes" id="UP000533469">
    <property type="component" value="Unassembled WGS sequence"/>
</dbReference>
<name>A0A839ZA27_9HYPH</name>
<reference evidence="1 2" key="1">
    <citation type="submission" date="2020-08" db="EMBL/GenBank/DDBJ databases">
        <title>Genomic Encyclopedia of Type Strains, Phase IV (KMG-IV): sequencing the most valuable type-strain genomes for metagenomic binning, comparative biology and taxonomic classification.</title>
        <authorList>
            <person name="Goeker M."/>
        </authorList>
    </citation>
    <scope>NUCLEOTIDE SEQUENCE [LARGE SCALE GENOMIC DNA]</scope>
    <source>
        <strain evidence="1 2">DSM 5895</strain>
    </source>
</reference>
<keyword evidence="2" id="KW-1185">Reference proteome</keyword>
<gene>
    <name evidence="1" type="ORF">FHS55_002167</name>
</gene>
<dbReference type="AlphaFoldDB" id="A0A839ZA27"/>
<dbReference type="EMBL" id="JACICD010000003">
    <property type="protein sequence ID" value="MBB3771568.1"/>
    <property type="molecule type" value="Genomic_DNA"/>
</dbReference>
<proteinExistence type="predicted"/>
<comment type="caution">
    <text evidence="1">The sequence shown here is derived from an EMBL/GenBank/DDBJ whole genome shotgun (WGS) entry which is preliminary data.</text>
</comment>
<sequence>MNKTTPVQPQALEKSIAELDGFLDRGEALGDVEDEVSFTESIALVLHELNRLKASAHHGSKAEADVLAECRRMVEVEGWTPEHDDLHIDGELARAGAAYALAATLSDRQRASISGIYTIENNSMLRDIWPFAQRWWKPKTRHRDLVRAAALIIKEIERLNRAGATPEED</sequence>
<accession>A0A839ZA27</accession>
<evidence type="ECO:0000313" key="1">
    <source>
        <dbReference type="EMBL" id="MBB3771568.1"/>
    </source>
</evidence>
<evidence type="ECO:0000313" key="2">
    <source>
        <dbReference type="Proteomes" id="UP000533469"/>
    </source>
</evidence>
<organism evidence="1 2">
    <name type="scientific">Ancylobacter tetraedralis</name>
    <dbReference type="NCBI Taxonomy" id="217068"/>
    <lineage>
        <taxon>Bacteria</taxon>
        <taxon>Pseudomonadati</taxon>
        <taxon>Pseudomonadota</taxon>
        <taxon>Alphaproteobacteria</taxon>
        <taxon>Hyphomicrobiales</taxon>
        <taxon>Xanthobacteraceae</taxon>
        <taxon>Ancylobacter</taxon>
    </lineage>
</organism>